<evidence type="ECO:0000313" key="2">
    <source>
        <dbReference type="Proteomes" id="UP000257039"/>
    </source>
</evidence>
<name>A0A4P9VL22_9GAMM</name>
<gene>
    <name evidence="1" type="ORF">B9G39_04790</name>
</gene>
<dbReference type="InterPro" id="IPR038500">
    <property type="entry name" value="Antitermination_sf"/>
</dbReference>
<evidence type="ECO:0000313" key="1">
    <source>
        <dbReference type="EMBL" id="RDH42820.1"/>
    </source>
</evidence>
<dbReference type="Proteomes" id="UP000257039">
    <property type="component" value="Unassembled WGS sequence"/>
</dbReference>
<proteinExistence type="predicted"/>
<accession>A0A4P9VL22</accession>
<protein>
    <recommendedName>
        <fullName evidence="3">Antitermination protein</fullName>
    </recommendedName>
</protein>
<keyword evidence="2" id="KW-1185">Reference proteome</keyword>
<dbReference type="InterPro" id="IPR036410">
    <property type="entry name" value="HSP_DnaJ_Cys-rich_dom_sf"/>
</dbReference>
<comment type="caution">
    <text evidence="1">The sequence shown here is derived from an EMBL/GenBank/DDBJ whole genome shotgun (WGS) entry which is preliminary data.</text>
</comment>
<dbReference type="Gene3D" id="1.10.274.110">
    <property type="match status" value="1"/>
</dbReference>
<reference evidence="1 2" key="1">
    <citation type="submission" date="2017-04" db="EMBL/GenBank/DDBJ databases">
        <title>Draft genome sequence of Zooshikella ganghwensis VG4 isolated from Red Sea sediments.</title>
        <authorList>
            <person name="Rehman Z."/>
            <person name="Alam I."/>
            <person name="Kamau A."/>
            <person name="Bajic V."/>
            <person name="Leiknes T."/>
        </authorList>
    </citation>
    <scope>NUCLEOTIDE SEQUENCE [LARGE SCALE GENOMIC DNA]</scope>
    <source>
        <strain evidence="1 2">VG4</strain>
    </source>
</reference>
<dbReference type="EMBL" id="NDXW01000001">
    <property type="protein sequence ID" value="RDH42820.1"/>
    <property type="molecule type" value="Genomic_DNA"/>
</dbReference>
<dbReference type="SUPFAM" id="SSF57938">
    <property type="entry name" value="DnaJ/Hsp40 cysteine-rich domain"/>
    <property type="match status" value="1"/>
</dbReference>
<dbReference type="AlphaFoldDB" id="A0A4P9VL22"/>
<organism evidence="1 2">
    <name type="scientific">Zooshikella ganghwensis</name>
    <dbReference type="NCBI Taxonomy" id="202772"/>
    <lineage>
        <taxon>Bacteria</taxon>
        <taxon>Pseudomonadati</taxon>
        <taxon>Pseudomonadota</taxon>
        <taxon>Gammaproteobacteria</taxon>
        <taxon>Oceanospirillales</taxon>
        <taxon>Zooshikellaceae</taxon>
        <taxon>Zooshikella</taxon>
    </lineage>
</organism>
<evidence type="ECO:0008006" key="3">
    <source>
        <dbReference type="Google" id="ProtNLM"/>
    </source>
</evidence>
<sequence length="187" mass="21337">MVEILLTKMNPKSCVLNERAKVTAVQITGYDVAAALSFGQLSKPAYYFARAKYCDDIQAAKKLEEHLIEFIHCEIVVNNWSLGEGTIMGITELLIEEGVYGVRCKKCKGNGNIYIKHDQLSSVEDCTRCSGSGFGAFSQRKRARTANIPLTTWNRHWERNFQYLLGYIEELNSQLIRHMSKQFEFLN</sequence>
<dbReference type="RefSeq" id="WP_094786267.1">
    <property type="nucleotide sequence ID" value="NZ_NDXW01000001.1"/>
</dbReference>